<protein>
    <recommendedName>
        <fullName evidence="4 13">Homoserine kinase</fullName>
        <shortName evidence="13">HK</shortName>
        <shortName evidence="13">HSK</shortName>
        <ecNumber evidence="3 13">2.7.1.39</ecNumber>
    </recommendedName>
</protein>
<comment type="pathway">
    <text evidence="1 13">Amino-acid biosynthesis; L-threonine biosynthesis; L-threonine from L-aspartate: step 4/5.</text>
</comment>
<evidence type="ECO:0000256" key="6">
    <source>
        <dbReference type="ARBA" id="ARBA00022679"/>
    </source>
</evidence>
<evidence type="ECO:0000259" key="15">
    <source>
        <dbReference type="Pfam" id="PF00288"/>
    </source>
</evidence>
<dbReference type="InterPro" id="IPR000870">
    <property type="entry name" value="Homoserine_kinase"/>
</dbReference>
<dbReference type="EMBL" id="JBHSLD010000007">
    <property type="protein sequence ID" value="MFC5380552.1"/>
    <property type="molecule type" value="Genomic_DNA"/>
</dbReference>
<dbReference type="EC" id="2.7.1.39" evidence="3 13"/>
<dbReference type="GO" id="GO:0016301">
    <property type="term" value="F:kinase activity"/>
    <property type="evidence" value="ECO:0007669"/>
    <property type="project" value="UniProtKB-KW"/>
</dbReference>
<dbReference type="PANTHER" id="PTHR20861">
    <property type="entry name" value="HOMOSERINE/4-DIPHOSPHOCYTIDYL-2-C-METHYL-D-ERYTHRITOL KINASE"/>
    <property type="match status" value="1"/>
</dbReference>
<evidence type="ECO:0000256" key="2">
    <source>
        <dbReference type="ARBA" id="ARBA00007370"/>
    </source>
</evidence>
<accession>A0ABW0GLK7</accession>
<evidence type="ECO:0000256" key="7">
    <source>
        <dbReference type="ARBA" id="ARBA00022697"/>
    </source>
</evidence>
<organism evidence="17 18">
    <name type="scientific">Aquipuribacter nitratireducens</name>
    <dbReference type="NCBI Taxonomy" id="650104"/>
    <lineage>
        <taxon>Bacteria</taxon>
        <taxon>Bacillati</taxon>
        <taxon>Actinomycetota</taxon>
        <taxon>Actinomycetes</taxon>
        <taxon>Micrococcales</taxon>
        <taxon>Intrasporangiaceae</taxon>
        <taxon>Aquipuribacter</taxon>
    </lineage>
</organism>
<keyword evidence="8 13" id="KW-0547">Nucleotide-binding</keyword>
<dbReference type="InterPro" id="IPR014721">
    <property type="entry name" value="Ribsml_uS5_D2-typ_fold_subgr"/>
</dbReference>
<dbReference type="Pfam" id="PF00288">
    <property type="entry name" value="GHMP_kinases_N"/>
    <property type="match status" value="1"/>
</dbReference>
<feature type="binding site" evidence="13">
    <location>
        <begin position="105"/>
        <end position="115"/>
    </location>
    <ligand>
        <name>ATP</name>
        <dbReference type="ChEBI" id="CHEBI:30616"/>
    </ligand>
</feature>
<dbReference type="SUPFAM" id="SSF54211">
    <property type="entry name" value="Ribosomal protein S5 domain 2-like"/>
    <property type="match status" value="1"/>
</dbReference>
<dbReference type="InterPro" id="IPR006203">
    <property type="entry name" value="GHMP_knse_ATP-bd_CS"/>
</dbReference>
<evidence type="ECO:0000256" key="14">
    <source>
        <dbReference type="SAM" id="MobiDB-lite"/>
    </source>
</evidence>
<dbReference type="Proteomes" id="UP001596122">
    <property type="component" value="Unassembled WGS sequence"/>
</dbReference>
<feature type="region of interest" description="Disordered" evidence="14">
    <location>
        <begin position="45"/>
        <end position="68"/>
    </location>
</feature>
<reference evidence="18" key="1">
    <citation type="journal article" date="2019" name="Int. J. Syst. Evol. Microbiol.">
        <title>The Global Catalogue of Microorganisms (GCM) 10K type strain sequencing project: providing services to taxonomists for standard genome sequencing and annotation.</title>
        <authorList>
            <consortium name="The Broad Institute Genomics Platform"/>
            <consortium name="The Broad Institute Genome Sequencing Center for Infectious Disease"/>
            <person name="Wu L."/>
            <person name="Ma J."/>
        </authorList>
    </citation>
    <scope>NUCLEOTIDE SEQUENCE [LARGE SCALE GENOMIC DNA]</scope>
    <source>
        <strain evidence="18">CCUG 43114</strain>
    </source>
</reference>
<dbReference type="Gene3D" id="3.30.230.10">
    <property type="match status" value="1"/>
</dbReference>
<dbReference type="PANTHER" id="PTHR20861:SF1">
    <property type="entry name" value="HOMOSERINE KINASE"/>
    <property type="match status" value="1"/>
</dbReference>
<comment type="catalytic activity">
    <reaction evidence="11 13">
        <text>L-homoserine + ATP = O-phospho-L-homoserine + ADP + H(+)</text>
        <dbReference type="Rhea" id="RHEA:13985"/>
        <dbReference type="ChEBI" id="CHEBI:15378"/>
        <dbReference type="ChEBI" id="CHEBI:30616"/>
        <dbReference type="ChEBI" id="CHEBI:57476"/>
        <dbReference type="ChEBI" id="CHEBI:57590"/>
        <dbReference type="ChEBI" id="CHEBI:456216"/>
        <dbReference type="EC" id="2.7.1.39"/>
    </reaction>
</comment>
<evidence type="ECO:0000256" key="11">
    <source>
        <dbReference type="ARBA" id="ARBA00049375"/>
    </source>
</evidence>
<evidence type="ECO:0000256" key="4">
    <source>
        <dbReference type="ARBA" id="ARBA00017858"/>
    </source>
</evidence>
<dbReference type="PRINTS" id="PR00958">
    <property type="entry name" value="HOMSERKINASE"/>
</dbReference>
<dbReference type="Gene3D" id="3.30.70.890">
    <property type="entry name" value="GHMP kinase, C-terminal domain"/>
    <property type="match status" value="1"/>
</dbReference>
<dbReference type="InterPro" id="IPR013750">
    <property type="entry name" value="GHMP_kinase_C_dom"/>
</dbReference>
<gene>
    <name evidence="13" type="primary">thrB</name>
    <name evidence="17" type="ORF">ACFPJ6_07100</name>
</gene>
<dbReference type="Pfam" id="PF08544">
    <property type="entry name" value="GHMP_kinases_C"/>
    <property type="match status" value="1"/>
</dbReference>
<evidence type="ECO:0000256" key="3">
    <source>
        <dbReference type="ARBA" id="ARBA00012078"/>
    </source>
</evidence>
<evidence type="ECO:0000256" key="8">
    <source>
        <dbReference type="ARBA" id="ARBA00022741"/>
    </source>
</evidence>
<sequence>MTQGHRALAAARVRVDVAGSSANLGPGFDAVGLALELRDVVETRCTPASDPQAPRTSVHVSGEGAGEVPTDDRHLVARWVRGGLAGLGAGADHLDLDLTCRNAVPHGRGLGSSATAVVAGLLTAWTLVHGEAEQAGALTRAGWLVSSSAAAEGHGDNAAASVLGGAVLAWADAGGYRAVPLEVSDGLALVTCVPGEVLLTDVARALLPATVPHADAAFTGARAGLLVHALRGHADLLLAATEDRIHQSQRSGAMPGSAELLAALRAEGVAACVSGAGPSLLCLGSTAATVQQVADTVAPGAWQVDARPVGGPARAEVLG</sequence>
<evidence type="ECO:0000313" key="17">
    <source>
        <dbReference type="EMBL" id="MFC5380552.1"/>
    </source>
</evidence>
<comment type="subcellular location">
    <subcellularLocation>
        <location evidence="13">Cytoplasm</location>
    </subcellularLocation>
</comment>
<keyword evidence="18" id="KW-1185">Reference proteome</keyword>
<evidence type="ECO:0000313" key="18">
    <source>
        <dbReference type="Proteomes" id="UP001596122"/>
    </source>
</evidence>
<dbReference type="InterPro" id="IPR020568">
    <property type="entry name" value="Ribosomal_Su5_D2-typ_SF"/>
</dbReference>
<keyword evidence="13" id="KW-0963">Cytoplasm</keyword>
<comment type="function">
    <text evidence="12 13">Catalyzes the ATP-dependent phosphorylation of L-homoserine to L-homoserine phosphate.</text>
</comment>
<dbReference type="PROSITE" id="PS00627">
    <property type="entry name" value="GHMP_KINASES_ATP"/>
    <property type="match status" value="1"/>
</dbReference>
<proteinExistence type="inferred from homology"/>
<dbReference type="RefSeq" id="WP_340268052.1">
    <property type="nucleotide sequence ID" value="NZ_JBBEOG010000002.1"/>
</dbReference>
<evidence type="ECO:0000259" key="16">
    <source>
        <dbReference type="Pfam" id="PF08544"/>
    </source>
</evidence>
<evidence type="ECO:0000256" key="5">
    <source>
        <dbReference type="ARBA" id="ARBA00022605"/>
    </source>
</evidence>
<dbReference type="InterPro" id="IPR036554">
    <property type="entry name" value="GHMP_kinase_C_sf"/>
</dbReference>
<dbReference type="SUPFAM" id="SSF55060">
    <property type="entry name" value="GHMP Kinase, C-terminal domain"/>
    <property type="match status" value="1"/>
</dbReference>
<keyword evidence="10 13" id="KW-0067">ATP-binding</keyword>
<evidence type="ECO:0000256" key="13">
    <source>
        <dbReference type="HAMAP-Rule" id="MF_00384"/>
    </source>
</evidence>
<evidence type="ECO:0000256" key="1">
    <source>
        <dbReference type="ARBA" id="ARBA00005015"/>
    </source>
</evidence>
<keyword evidence="7 13" id="KW-0791">Threonine biosynthesis</keyword>
<comment type="caution">
    <text evidence="17">The sequence shown here is derived from an EMBL/GenBank/DDBJ whole genome shotgun (WGS) entry which is preliminary data.</text>
</comment>
<comment type="similarity">
    <text evidence="2 13">Belongs to the GHMP kinase family. Homoserine kinase subfamily.</text>
</comment>
<feature type="domain" description="GHMP kinase N-terminal" evidence="15">
    <location>
        <begin position="95"/>
        <end position="165"/>
    </location>
</feature>
<evidence type="ECO:0000256" key="12">
    <source>
        <dbReference type="ARBA" id="ARBA00049954"/>
    </source>
</evidence>
<keyword evidence="9 13" id="KW-0418">Kinase</keyword>
<keyword evidence="5 13" id="KW-0028">Amino-acid biosynthesis</keyword>
<keyword evidence="6 13" id="KW-0808">Transferase</keyword>
<evidence type="ECO:0000256" key="10">
    <source>
        <dbReference type="ARBA" id="ARBA00022840"/>
    </source>
</evidence>
<dbReference type="InterPro" id="IPR006204">
    <property type="entry name" value="GHMP_kinase_N_dom"/>
</dbReference>
<dbReference type="PIRSF" id="PIRSF000676">
    <property type="entry name" value="Homoser_kin"/>
    <property type="match status" value="1"/>
</dbReference>
<feature type="domain" description="GHMP kinase C-terminal" evidence="16">
    <location>
        <begin position="231"/>
        <end position="297"/>
    </location>
</feature>
<evidence type="ECO:0000256" key="9">
    <source>
        <dbReference type="ARBA" id="ARBA00022777"/>
    </source>
</evidence>
<name>A0ABW0GLK7_9MICO</name>
<dbReference type="HAMAP" id="MF_00384">
    <property type="entry name" value="Homoser_kinase"/>
    <property type="match status" value="1"/>
</dbReference>